<name>E7N0R4_9FIRM</name>
<accession>E7N0R4</accession>
<evidence type="ECO:0000259" key="4">
    <source>
        <dbReference type="Pfam" id="PF01656"/>
    </source>
</evidence>
<dbReference type="Pfam" id="PF01656">
    <property type="entry name" value="CbiA"/>
    <property type="match status" value="1"/>
</dbReference>
<keyword evidence="6" id="KW-1185">Reference proteome</keyword>
<dbReference type="SUPFAM" id="SSF52540">
    <property type="entry name" value="P-loop containing nucleoside triphosphate hydrolases"/>
    <property type="match status" value="1"/>
</dbReference>
<dbReference type="Gene3D" id="3.40.50.300">
    <property type="entry name" value="P-loop containing nucleotide triphosphate hydrolases"/>
    <property type="match status" value="1"/>
</dbReference>
<dbReference type="InterPro" id="IPR025501">
    <property type="entry name" value="MinD_FleN"/>
</dbReference>
<dbReference type="EMBL" id="AECV01000005">
    <property type="protein sequence ID" value="EFW30272.1"/>
    <property type="molecule type" value="Genomic_DNA"/>
</dbReference>
<dbReference type="Proteomes" id="UP000004633">
    <property type="component" value="Unassembled WGS sequence"/>
</dbReference>
<feature type="domain" description="CobQ/CobB/MinD/ParA nucleotide binding" evidence="4">
    <location>
        <begin position="43"/>
        <end position="260"/>
    </location>
</feature>
<dbReference type="RefSeq" id="WP_009349245.1">
    <property type="nucleotide sequence ID" value="NZ_GL638130.1"/>
</dbReference>
<comment type="caution">
    <text evidence="5">The sequence shown here is derived from an EMBL/GenBank/DDBJ whole genome shotgun (WGS) entry which is preliminary data.</text>
</comment>
<dbReference type="InterPro" id="IPR027417">
    <property type="entry name" value="P-loop_NTPase"/>
</dbReference>
<dbReference type="GO" id="GO:0005524">
    <property type="term" value="F:ATP binding"/>
    <property type="evidence" value="ECO:0007669"/>
    <property type="project" value="UniProtKB-KW"/>
</dbReference>
<keyword evidence="1" id="KW-0547">Nucleotide-binding</keyword>
<dbReference type="PANTHER" id="PTHR43384:SF4">
    <property type="entry name" value="CELLULOSE BIOSYNTHESIS PROTEIN BCSQ-RELATED"/>
    <property type="match status" value="1"/>
</dbReference>
<dbReference type="CDD" id="cd02038">
    <property type="entry name" value="FlhG-like"/>
    <property type="match status" value="1"/>
</dbReference>
<sequence length="304" mass="32781">MTDQATRLRQMAGVDGAQTPAPVQTPAPLAPAQAEAWANVRVIAITSGKGGVGKTNIAVNLAIAIKRMGHRVLVIDADLGMANVDVLLGAASRKHLLDLLRPDVGLTDVMVETPYGIRYISGGSGIEKAMDYDHAEKLLLQQKLADCAAHADIIIVDTGAGLGRNVMDFILAADEVLLVTTPEPTSLTDAYAVMKAYSIYAVQKNLRLIINRVYEPKESREVMAKLERAAEKFLHMPVACLGYVFEDTAVTKAVRRQTPIIEAEPGSAAARCIEALAKALVTGTEMKVQRGWKGFLQQIFKFST</sequence>
<dbReference type="GO" id="GO:0009898">
    <property type="term" value="C:cytoplasmic side of plasma membrane"/>
    <property type="evidence" value="ECO:0007669"/>
    <property type="project" value="TreeGrafter"/>
</dbReference>
<dbReference type="STRING" id="749551.HMPREF9555_00565"/>
<evidence type="ECO:0000313" key="6">
    <source>
        <dbReference type="Proteomes" id="UP000004633"/>
    </source>
</evidence>
<dbReference type="InterPro" id="IPR050625">
    <property type="entry name" value="ParA/MinD_ATPase"/>
</dbReference>
<reference evidence="5 6" key="1">
    <citation type="submission" date="2010-08" db="EMBL/GenBank/DDBJ databases">
        <authorList>
            <person name="Weinstock G."/>
            <person name="Sodergren E."/>
            <person name="Clifton S."/>
            <person name="Fulton L."/>
            <person name="Fulton B."/>
            <person name="Courtney L."/>
            <person name="Fronick C."/>
            <person name="Harrison M."/>
            <person name="Strong C."/>
            <person name="Farmer C."/>
            <person name="Delahaunty K."/>
            <person name="Markovic C."/>
            <person name="Hall O."/>
            <person name="Minx P."/>
            <person name="Tomlinson C."/>
            <person name="Mitreva M."/>
            <person name="Hou S."/>
            <person name="Chen J."/>
            <person name="Wollam A."/>
            <person name="Pepin K.H."/>
            <person name="Johnson M."/>
            <person name="Bhonagiri V."/>
            <person name="Zhang X."/>
            <person name="Suruliraj S."/>
            <person name="Warren W."/>
            <person name="Chinwalla A."/>
            <person name="Mardis E.R."/>
            <person name="Wilson R.K."/>
        </authorList>
    </citation>
    <scope>NUCLEOTIDE SEQUENCE [LARGE SCALE GENOMIC DNA]</scope>
    <source>
        <strain evidence="5 6">F0399</strain>
    </source>
</reference>
<dbReference type="GO" id="GO:0005829">
    <property type="term" value="C:cytosol"/>
    <property type="evidence" value="ECO:0007669"/>
    <property type="project" value="TreeGrafter"/>
</dbReference>
<dbReference type="GO" id="GO:0051782">
    <property type="term" value="P:negative regulation of cell division"/>
    <property type="evidence" value="ECO:0007669"/>
    <property type="project" value="TreeGrafter"/>
</dbReference>
<dbReference type="GO" id="GO:0016887">
    <property type="term" value="F:ATP hydrolysis activity"/>
    <property type="evidence" value="ECO:0007669"/>
    <property type="project" value="TreeGrafter"/>
</dbReference>
<dbReference type="InterPro" id="IPR033875">
    <property type="entry name" value="FlhG"/>
</dbReference>
<dbReference type="PANTHER" id="PTHR43384">
    <property type="entry name" value="SEPTUM SITE-DETERMINING PROTEIN MIND HOMOLOG, CHLOROPLASTIC-RELATED"/>
    <property type="match status" value="1"/>
</dbReference>
<evidence type="ECO:0000313" key="5">
    <source>
        <dbReference type="EMBL" id="EFW30272.1"/>
    </source>
</evidence>
<dbReference type="HOGENOM" id="CLU_037612_0_0_9"/>
<gene>
    <name evidence="5" type="ORF">HMPREF9555_00565</name>
</gene>
<feature type="region of interest" description="Disordered" evidence="3">
    <location>
        <begin position="8"/>
        <end position="27"/>
    </location>
</feature>
<evidence type="ECO:0000256" key="3">
    <source>
        <dbReference type="SAM" id="MobiDB-lite"/>
    </source>
</evidence>
<evidence type="ECO:0000256" key="2">
    <source>
        <dbReference type="ARBA" id="ARBA00022840"/>
    </source>
</evidence>
<evidence type="ECO:0000256" key="1">
    <source>
        <dbReference type="ARBA" id="ARBA00022741"/>
    </source>
</evidence>
<protein>
    <submittedName>
        <fullName evidence="5">CobQ/CobB/MinD/ParA nucleotide binding domain protein</fullName>
    </submittedName>
</protein>
<organism evidence="5 6">
    <name type="scientific">Selenomonas artemidis F0399</name>
    <dbReference type="NCBI Taxonomy" id="749551"/>
    <lineage>
        <taxon>Bacteria</taxon>
        <taxon>Bacillati</taxon>
        <taxon>Bacillota</taxon>
        <taxon>Negativicutes</taxon>
        <taxon>Selenomonadales</taxon>
        <taxon>Selenomonadaceae</taxon>
        <taxon>Selenomonas</taxon>
    </lineage>
</organism>
<dbReference type="InterPro" id="IPR002586">
    <property type="entry name" value="CobQ/CobB/MinD/ParA_Nub-bd_dom"/>
</dbReference>
<keyword evidence="2" id="KW-0067">ATP-binding</keyword>
<proteinExistence type="predicted"/>
<dbReference type="AlphaFoldDB" id="E7N0R4"/>
<dbReference type="PIRSF" id="PIRSF003092">
    <property type="entry name" value="MinD"/>
    <property type="match status" value="1"/>
</dbReference>